<reference evidence="1 2" key="1">
    <citation type="submission" date="2017-06" db="EMBL/GenBank/DDBJ databases">
        <title>Genome sequencing of cyanobaciteial culture collection at National Institute for Environmental Studies (NIES).</title>
        <authorList>
            <person name="Hirose Y."/>
            <person name="Shimura Y."/>
            <person name="Fujisawa T."/>
            <person name="Nakamura Y."/>
            <person name="Kawachi M."/>
        </authorList>
    </citation>
    <scope>NUCLEOTIDE SEQUENCE [LARGE SCALE GENOMIC DNA]</scope>
    <source>
        <strain evidence="1 2">NIES-2135</strain>
    </source>
</reference>
<keyword evidence="2" id="KW-1185">Reference proteome</keyword>
<dbReference type="EMBL" id="AP018203">
    <property type="protein sequence ID" value="BAY56601.1"/>
    <property type="molecule type" value="Genomic_DNA"/>
</dbReference>
<sequence>MRQDDIQEWLGENWLGIAIGGISTIVLATQIPSIQDTIQRNQSVAQANKARLEENQKLEAQKLTLQASEDIANERYDKGCEVIVTLQNQRIATTIQEGQPIVSGAYSHLYQNSNRPLNPLHFVGRDVTVCDLYGTTAVMQLDPSKKYAVAGAIAVTRDRTRMNKAQQRMKGLERPNFKTSNK</sequence>
<gene>
    <name evidence="1" type="ORF">NIES2135_34350</name>
</gene>
<evidence type="ECO:0000313" key="2">
    <source>
        <dbReference type="Proteomes" id="UP000217895"/>
    </source>
</evidence>
<dbReference type="AlphaFoldDB" id="A0A1Z4JIM6"/>
<organism evidence="1 2">
    <name type="scientific">Leptolyngbya boryana NIES-2135</name>
    <dbReference type="NCBI Taxonomy" id="1973484"/>
    <lineage>
        <taxon>Bacteria</taxon>
        <taxon>Bacillati</taxon>
        <taxon>Cyanobacteriota</taxon>
        <taxon>Cyanophyceae</taxon>
        <taxon>Leptolyngbyales</taxon>
        <taxon>Leptolyngbyaceae</taxon>
        <taxon>Leptolyngbya group</taxon>
        <taxon>Leptolyngbya</taxon>
    </lineage>
</organism>
<protein>
    <submittedName>
        <fullName evidence="1">Uncharacterized protein</fullName>
    </submittedName>
</protein>
<evidence type="ECO:0000313" key="1">
    <source>
        <dbReference type="EMBL" id="BAY56601.1"/>
    </source>
</evidence>
<name>A0A1Z4JIM6_LEPBY</name>
<proteinExistence type="predicted"/>
<dbReference type="Proteomes" id="UP000217895">
    <property type="component" value="Chromosome"/>
</dbReference>
<accession>A0A1Z4JIM6</accession>